<organism evidence="1">
    <name type="scientific">marine sediment metagenome</name>
    <dbReference type="NCBI Taxonomy" id="412755"/>
    <lineage>
        <taxon>unclassified sequences</taxon>
        <taxon>metagenomes</taxon>
        <taxon>ecological metagenomes</taxon>
    </lineage>
</organism>
<protein>
    <submittedName>
        <fullName evidence="1">Uncharacterized protein</fullName>
    </submittedName>
</protein>
<dbReference type="EMBL" id="BART01000502">
    <property type="protein sequence ID" value="GAG73036.1"/>
    <property type="molecule type" value="Genomic_DNA"/>
</dbReference>
<sequence length="51" mass="5993">MEKRQLFIVSMDPFYSFEKMDFKFTLRSLSLPRPRPTGLERITSGNMKAGH</sequence>
<name>X1BLR1_9ZZZZ</name>
<proteinExistence type="predicted"/>
<dbReference type="AlphaFoldDB" id="X1BLR1"/>
<comment type="caution">
    <text evidence="1">The sequence shown here is derived from an EMBL/GenBank/DDBJ whole genome shotgun (WGS) entry which is preliminary data.</text>
</comment>
<evidence type="ECO:0000313" key="1">
    <source>
        <dbReference type="EMBL" id="GAG73036.1"/>
    </source>
</evidence>
<accession>X1BLR1</accession>
<reference evidence="1" key="1">
    <citation type="journal article" date="2014" name="Front. Microbiol.">
        <title>High frequency of phylogenetically diverse reductive dehalogenase-homologous genes in deep subseafloor sedimentary metagenomes.</title>
        <authorList>
            <person name="Kawai M."/>
            <person name="Futagami T."/>
            <person name="Toyoda A."/>
            <person name="Takaki Y."/>
            <person name="Nishi S."/>
            <person name="Hori S."/>
            <person name="Arai W."/>
            <person name="Tsubouchi T."/>
            <person name="Morono Y."/>
            <person name="Uchiyama I."/>
            <person name="Ito T."/>
            <person name="Fujiyama A."/>
            <person name="Inagaki F."/>
            <person name="Takami H."/>
        </authorList>
    </citation>
    <scope>NUCLEOTIDE SEQUENCE</scope>
    <source>
        <strain evidence="1">Expedition CK06-06</strain>
    </source>
</reference>
<gene>
    <name evidence="1" type="ORF">S01H4_02343</name>
</gene>